<name>A0AAN5MIY5_MORMO</name>
<reference evidence="1" key="1">
    <citation type="journal article" date="2018" name="Genome Biol.">
        <title>SKESA: strategic k-mer extension for scrupulous assemblies.</title>
        <authorList>
            <person name="Souvorov A."/>
            <person name="Agarwala R."/>
            <person name="Lipman D.J."/>
        </authorList>
    </citation>
    <scope>NUCLEOTIDE SEQUENCE</scope>
    <source>
        <strain evidence="1">Morganella morganii ARLG-3209</strain>
    </source>
</reference>
<dbReference type="EMBL" id="DACSWI010000017">
    <property type="protein sequence ID" value="HAT3810903.1"/>
    <property type="molecule type" value="Genomic_DNA"/>
</dbReference>
<sequence length="257" mass="29139">MITECLSEKISPEEIISLIKNLDMTAEVKSISNTVYDRIKRTDTTLHQAAILDVVNLHTNTLTLHYTDFGNISIKILHTAKSAELYSVPGHSILFAINNQPFTVQLYRITEEQLTIKERVTISENNPLVIDGRHTLFDYIPSDSGNPAFIGSINLPDLTADICVFNRDSLHKIAWFPHDDSAARYLVSLELLESIQDPGACKVAEELIYHYHPAVAWRAFQVIYQKDPLAAPNYVPLLRQLKNSHMDHLLDQYSEVI</sequence>
<proteinExistence type="predicted"/>
<dbReference type="Proteomes" id="UP000865968">
    <property type="component" value="Unassembled WGS sequence"/>
</dbReference>
<accession>A0AAN5MIY5</accession>
<gene>
    <name evidence="1" type="ORF">I8608_003814</name>
</gene>
<evidence type="ECO:0000313" key="1">
    <source>
        <dbReference type="EMBL" id="HAT3810903.1"/>
    </source>
</evidence>
<protein>
    <submittedName>
        <fullName evidence="1">Uncharacterized protein</fullName>
    </submittedName>
</protein>
<dbReference type="AlphaFoldDB" id="A0AAN5MIY5"/>
<organism evidence="1 2">
    <name type="scientific">Morganella morganii</name>
    <name type="common">Proteus morganii</name>
    <dbReference type="NCBI Taxonomy" id="582"/>
    <lineage>
        <taxon>Bacteria</taxon>
        <taxon>Pseudomonadati</taxon>
        <taxon>Pseudomonadota</taxon>
        <taxon>Gammaproteobacteria</taxon>
        <taxon>Enterobacterales</taxon>
        <taxon>Morganellaceae</taxon>
        <taxon>Morganella</taxon>
    </lineage>
</organism>
<evidence type="ECO:0000313" key="2">
    <source>
        <dbReference type="Proteomes" id="UP000865968"/>
    </source>
</evidence>
<comment type="caution">
    <text evidence="1">The sequence shown here is derived from an EMBL/GenBank/DDBJ whole genome shotgun (WGS) entry which is preliminary data.</text>
</comment>
<reference evidence="1" key="2">
    <citation type="submission" date="2020-10" db="EMBL/GenBank/DDBJ databases">
        <authorList>
            <consortium name="NCBI Pathogen Detection Project"/>
        </authorList>
    </citation>
    <scope>NUCLEOTIDE SEQUENCE</scope>
    <source>
        <strain evidence="1">Morganella morganii ARLG-3209</strain>
    </source>
</reference>